<dbReference type="Proteomes" id="UP000238916">
    <property type="component" value="Unassembled WGS sequence"/>
</dbReference>
<sequence>MSIRETIKSQIIGALKGAEFPIGSPEKLIAAFPAGADTTCKAEGLEVTAGEAGKLLVASDFPFNSSEEVAETIVTRANL</sequence>
<gene>
    <name evidence="1" type="ORF">SBF1_6560004</name>
</gene>
<dbReference type="Gene3D" id="1.10.238.80">
    <property type="entry name" value="MTH865-like"/>
    <property type="match status" value="1"/>
</dbReference>
<evidence type="ECO:0008006" key="3">
    <source>
        <dbReference type="Google" id="ProtNLM"/>
    </source>
</evidence>
<dbReference type="OrthoDB" id="1808525at2"/>
<dbReference type="AlphaFoldDB" id="A0A2U3LNC8"/>
<name>A0A2U3LNC8_9FIRM</name>
<evidence type="ECO:0000313" key="2">
    <source>
        <dbReference type="Proteomes" id="UP000238916"/>
    </source>
</evidence>
<evidence type="ECO:0000313" key="1">
    <source>
        <dbReference type="EMBL" id="SPF53329.1"/>
    </source>
</evidence>
<dbReference type="Pfam" id="PF07747">
    <property type="entry name" value="MTH865"/>
    <property type="match status" value="1"/>
</dbReference>
<dbReference type="EMBL" id="OMOF01000619">
    <property type="protein sequence ID" value="SPF53329.1"/>
    <property type="molecule type" value="Genomic_DNA"/>
</dbReference>
<reference evidence="2" key="1">
    <citation type="submission" date="2018-02" db="EMBL/GenBank/DDBJ databases">
        <authorList>
            <person name="Hausmann B."/>
        </authorList>
    </citation>
    <scope>NUCLEOTIDE SEQUENCE [LARGE SCALE GENOMIC DNA]</scope>
    <source>
        <strain evidence="2">Peat soil MAG SbF1</strain>
    </source>
</reference>
<protein>
    <recommendedName>
        <fullName evidence="3">MTH865-like family protein</fullName>
    </recommendedName>
</protein>
<dbReference type="SUPFAM" id="SSF69025">
    <property type="entry name" value="Hypothetical protein MTH865"/>
    <property type="match status" value="1"/>
</dbReference>
<organism evidence="1 2">
    <name type="scientific">Candidatus Desulfosporosinus infrequens</name>
    <dbReference type="NCBI Taxonomy" id="2043169"/>
    <lineage>
        <taxon>Bacteria</taxon>
        <taxon>Bacillati</taxon>
        <taxon>Bacillota</taxon>
        <taxon>Clostridia</taxon>
        <taxon>Eubacteriales</taxon>
        <taxon>Desulfitobacteriaceae</taxon>
        <taxon>Desulfosporosinus</taxon>
    </lineage>
</organism>
<accession>A0A2U3LNC8</accession>
<proteinExistence type="predicted"/>
<dbReference type="InterPro" id="IPR024093">
    <property type="entry name" value="Uncharacterised_MTH865"/>
</dbReference>
<dbReference type="InterPro" id="IPR036825">
    <property type="entry name" value="MTH865-like_sf"/>
</dbReference>